<keyword evidence="3" id="KW-1185">Reference proteome</keyword>
<protein>
    <submittedName>
        <fullName evidence="2">Uncharacterized protein</fullName>
    </submittedName>
</protein>
<accession>A0A225DQG4</accession>
<dbReference type="Proteomes" id="UP000214646">
    <property type="component" value="Unassembled WGS sequence"/>
</dbReference>
<name>A0A225DQG4_9BACT</name>
<evidence type="ECO:0000313" key="3">
    <source>
        <dbReference type="Proteomes" id="UP000214646"/>
    </source>
</evidence>
<evidence type="ECO:0000256" key="1">
    <source>
        <dbReference type="SAM" id="MobiDB-lite"/>
    </source>
</evidence>
<gene>
    <name evidence="2" type="ORF">FRUB_07725</name>
</gene>
<dbReference type="EMBL" id="NIDE01000014">
    <property type="protein sequence ID" value="OWK38605.1"/>
    <property type="molecule type" value="Genomic_DNA"/>
</dbReference>
<sequence>MVLRGGNGAFRGTGRGRMAAGVSARITDLRGGASSFHTEQPAKYYTDVTKLSSRPPSHADRGNASRNNAGAVQNVAAHGL</sequence>
<dbReference type="AlphaFoldDB" id="A0A225DQG4"/>
<proteinExistence type="predicted"/>
<organism evidence="2 3">
    <name type="scientific">Fimbriiglobus ruber</name>
    <dbReference type="NCBI Taxonomy" id="1908690"/>
    <lineage>
        <taxon>Bacteria</taxon>
        <taxon>Pseudomonadati</taxon>
        <taxon>Planctomycetota</taxon>
        <taxon>Planctomycetia</taxon>
        <taxon>Gemmatales</taxon>
        <taxon>Gemmataceae</taxon>
        <taxon>Fimbriiglobus</taxon>
    </lineage>
</organism>
<comment type="caution">
    <text evidence="2">The sequence shown here is derived from an EMBL/GenBank/DDBJ whole genome shotgun (WGS) entry which is preliminary data.</text>
</comment>
<evidence type="ECO:0000313" key="2">
    <source>
        <dbReference type="EMBL" id="OWK38605.1"/>
    </source>
</evidence>
<feature type="region of interest" description="Disordered" evidence="1">
    <location>
        <begin position="32"/>
        <end position="80"/>
    </location>
</feature>
<reference evidence="3" key="1">
    <citation type="submission" date="2017-06" db="EMBL/GenBank/DDBJ databases">
        <title>Genome analysis of Fimbriiglobus ruber SP5, the first member of the order Planctomycetales with confirmed chitinolytic capability.</title>
        <authorList>
            <person name="Ravin N.V."/>
            <person name="Rakitin A.L."/>
            <person name="Ivanova A.A."/>
            <person name="Beletsky A.V."/>
            <person name="Kulichevskaya I.S."/>
            <person name="Mardanov A.V."/>
            <person name="Dedysh S.N."/>
        </authorList>
    </citation>
    <scope>NUCLEOTIDE SEQUENCE [LARGE SCALE GENOMIC DNA]</scope>
    <source>
        <strain evidence="3">SP5</strain>
    </source>
</reference>